<accession>A0A928YUU7</accession>
<dbReference type="InterPro" id="IPR013830">
    <property type="entry name" value="SGNH_hydro"/>
</dbReference>
<comment type="caution">
    <text evidence="4">The sequence shown here is derived from an EMBL/GenBank/DDBJ whole genome shotgun (WGS) entry which is preliminary data.</text>
</comment>
<feature type="chain" id="PRO_5038009303" evidence="1">
    <location>
        <begin position="24"/>
        <end position="370"/>
    </location>
</feature>
<dbReference type="Gene3D" id="2.60.120.260">
    <property type="entry name" value="Galactose-binding domain-like"/>
    <property type="match status" value="1"/>
</dbReference>
<dbReference type="PANTHER" id="PTHR37834:SF2">
    <property type="entry name" value="ESTERASE, SGNH HYDROLASE-TYPE"/>
    <property type="match status" value="1"/>
</dbReference>
<feature type="domain" description="SGNH hydrolase-type esterase" evidence="2">
    <location>
        <begin position="169"/>
        <end position="354"/>
    </location>
</feature>
<dbReference type="EMBL" id="PRDL01000001">
    <property type="protein sequence ID" value="MBE8716398.1"/>
    <property type="molecule type" value="Genomic_DNA"/>
</dbReference>
<keyword evidence="5" id="KW-1185">Reference proteome</keyword>
<feature type="signal peptide" evidence="1">
    <location>
        <begin position="1"/>
        <end position="23"/>
    </location>
</feature>
<evidence type="ECO:0000313" key="5">
    <source>
        <dbReference type="Proteomes" id="UP000652567"/>
    </source>
</evidence>
<evidence type="ECO:0000259" key="3">
    <source>
        <dbReference type="Pfam" id="PF17996"/>
    </source>
</evidence>
<dbReference type="InterPro" id="IPR052762">
    <property type="entry name" value="PCW_deacetylase/CE"/>
</dbReference>
<evidence type="ECO:0000259" key="2">
    <source>
        <dbReference type="Pfam" id="PF13472"/>
    </source>
</evidence>
<reference evidence="4" key="1">
    <citation type="submission" date="2018-07" db="EMBL/GenBank/DDBJ databases">
        <title>Genome assembly of strain Ka43.</title>
        <authorList>
            <person name="Kukolya J."/>
            <person name="Nagy I."/>
            <person name="Horvath B."/>
            <person name="Toth A."/>
        </authorList>
    </citation>
    <scope>NUCLEOTIDE SEQUENCE</scope>
    <source>
        <strain evidence="4">KB43</strain>
    </source>
</reference>
<dbReference type="Pfam" id="PF13472">
    <property type="entry name" value="Lipase_GDSL_2"/>
    <property type="match status" value="1"/>
</dbReference>
<dbReference type="PANTHER" id="PTHR37834">
    <property type="entry name" value="GDSL-LIKE LIPASE/ACYLHYDROLASE DOMAIN PROTEIN (AFU_ORTHOLOGUE AFUA_2G00620)"/>
    <property type="match status" value="1"/>
</dbReference>
<dbReference type="AlphaFoldDB" id="A0A928YUU7"/>
<feature type="domain" description="Carbohydrate esterase 2 N-terminal" evidence="3">
    <location>
        <begin position="54"/>
        <end position="160"/>
    </location>
</feature>
<dbReference type="InterPro" id="IPR040794">
    <property type="entry name" value="CE2_N"/>
</dbReference>
<gene>
    <name evidence="4" type="ORF">C4F51_04270</name>
</gene>
<dbReference type="SUPFAM" id="SSF52266">
    <property type="entry name" value="SGNH hydrolase"/>
    <property type="match status" value="1"/>
</dbReference>
<dbReference type="Proteomes" id="UP000652567">
    <property type="component" value="Unassembled WGS sequence"/>
</dbReference>
<keyword evidence="1" id="KW-0732">Signal</keyword>
<dbReference type="InterPro" id="IPR036514">
    <property type="entry name" value="SGNH_hydro_sf"/>
</dbReference>
<name>A0A928YUU7_9GAMM</name>
<dbReference type="Pfam" id="PF17996">
    <property type="entry name" value="CE2_N"/>
    <property type="match status" value="1"/>
</dbReference>
<proteinExistence type="predicted"/>
<evidence type="ECO:0000313" key="4">
    <source>
        <dbReference type="EMBL" id="MBE8716398.1"/>
    </source>
</evidence>
<dbReference type="GO" id="GO:0016788">
    <property type="term" value="F:hydrolase activity, acting on ester bonds"/>
    <property type="evidence" value="ECO:0007669"/>
    <property type="project" value="UniProtKB-ARBA"/>
</dbReference>
<evidence type="ECO:0000256" key="1">
    <source>
        <dbReference type="SAM" id="SignalP"/>
    </source>
</evidence>
<protein>
    <submittedName>
        <fullName evidence="4">Xylan esterase</fullName>
    </submittedName>
</protein>
<sequence>MTRLTPINIPFVAFFVSALLALAGCSSEKKADGATAIEEKSVIFIPATDARIAVVGRSATHDDNSIHFAYPGVSLNLATTASELTLHIQSSSEDSFIDVDVSGQPSQIVRVPADQSGVVIRTGNTGEAQTIRVTHRGETWHGLLSVSGLTLKDGELLAAPSLPERKMLVLGDSVTCGEAIERQASCKKDSSWWNARLSYGMLIGEALNAQVNLVCYGGRGLVRSWNGRTDELNLPDYAELAIASAENPIRWDHNRYTPDLILSAIGTNDFSEGIPEAEHYIETYLTLIERLHSLHPNATIAVTEGAILNGEKKTALQGYLQQIAQRSDVPVQVIPATWYPGDDCDAHPTKAQHAAMANDLAPVLRELMSW</sequence>
<dbReference type="Gene3D" id="3.40.50.1110">
    <property type="entry name" value="SGNH hydrolase"/>
    <property type="match status" value="1"/>
</dbReference>
<dbReference type="PROSITE" id="PS51257">
    <property type="entry name" value="PROKAR_LIPOPROTEIN"/>
    <property type="match status" value="1"/>
</dbReference>
<organism evidence="4 5">
    <name type="scientific">Cellvibrio polysaccharolyticus</name>
    <dbReference type="NCBI Taxonomy" id="2082724"/>
    <lineage>
        <taxon>Bacteria</taxon>
        <taxon>Pseudomonadati</taxon>
        <taxon>Pseudomonadota</taxon>
        <taxon>Gammaproteobacteria</taxon>
        <taxon>Cellvibrionales</taxon>
        <taxon>Cellvibrionaceae</taxon>
        <taxon>Cellvibrio</taxon>
    </lineage>
</organism>